<evidence type="ECO:0000313" key="3">
    <source>
        <dbReference type="EMBL" id="BBX45788.1"/>
    </source>
</evidence>
<accession>A0A7I7KWB9</accession>
<dbReference type="KEGG" id="mcoo:MCOO_18030"/>
<keyword evidence="2" id="KW-1133">Transmembrane helix</keyword>
<dbReference type="Proteomes" id="UP000465866">
    <property type="component" value="Chromosome"/>
</dbReference>
<feature type="transmembrane region" description="Helical" evidence="2">
    <location>
        <begin position="70"/>
        <end position="98"/>
    </location>
</feature>
<feature type="transmembrane region" description="Helical" evidence="2">
    <location>
        <begin position="194"/>
        <end position="214"/>
    </location>
</feature>
<keyword evidence="2" id="KW-0472">Membrane</keyword>
<protein>
    <submittedName>
        <fullName evidence="3">Uncharacterized protein</fullName>
    </submittedName>
</protein>
<dbReference type="EMBL" id="AP022569">
    <property type="protein sequence ID" value="BBX45788.1"/>
    <property type="molecule type" value="Genomic_DNA"/>
</dbReference>
<name>A0A7I7KWB9_9MYCO</name>
<evidence type="ECO:0000256" key="1">
    <source>
        <dbReference type="SAM" id="MobiDB-lite"/>
    </source>
</evidence>
<keyword evidence="2" id="KW-0812">Transmembrane</keyword>
<reference evidence="3 4" key="1">
    <citation type="journal article" date="2019" name="Emerg. Microbes Infect.">
        <title>Comprehensive subspecies identification of 175 nontuberculous mycobacteria species based on 7547 genomic profiles.</title>
        <authorList>
            <person name="Matsumoto Y."/>
            <person name="Kinjo T."/>
            <person name="Motooka D."/>
            <person name="Nabeya D."/>
            <person name="Jung N."/>
            <person name="Uechi K."/>
            <person name="Horii T."/>
            <person name="Iida T."/>
            <person name="Fujita J."/>
            <person name="Nakamura S."/>
        </authorList>
    </citation>
    <scope>NUCLEOTIDE SEQUENCE [LARGE SCALE GENOMIC DNA]</scope>
    <source>
        <strain evidence="3 4">JCM 12404</strain>
    </source>
</reference>
<dbReference type="AlphaFoldDB" id="A0A7I7KWB9"/>
<sequence>MSARWKRSSSDSSPATTDGKPKASARALANIIERSSRIQGPAAEAYVERLRRADPGADPATIAKKLEKRFIAAVTASGAAVGSAAVLPGLGTIAALSAAAGETAVFLEATAFYALATASVYGVSAENRERRRALVLSVLVGDDSKHAMAELLGPGRTSGAWLSEGVASLPMASLSQLNSRLLKRAVRRFTLRRSALLFGKVLPVGIGAIIGAVGNRLAGKKIARNARNAFGKPPARWPGTLHLLRTASDAT</sequence>
<feature type="transmembrane region" description="Helical" evidence="2">
    <location>
        <begin position="104"/>
        <end position="123"/>
    </location>
</feature>
<gene>
    <name evidence="3" type="ORF">MCOO_18030</name>
</gene>
<dbReference type="RefSeq" id="WP_163776039.1">
    <property type="nucleotide sequence ID" value="NZ_AP022569.1"/>
</dbReference>
<proteinExistence type="predicted"/>
<evidence type="ECO:0000256" key="2">
    <source>
        <dbReference type="SAM" id="Phobius"/>
    </source>
</evidence>
<keyword evidence="4" id="KW-1185">Reference proteome</keyword>
<feature type="region of interest" description="Disordered" evidence="1">
    <location>
        <begin position="1"/>
        <end position="24"/>
    </location>
</feature>
<evidence type="ECO:0000313" key="4">
    <source>
        <dbReference type="Proteomes" id="UP000465866"/>
    </source>
</evidence>
<organism evidence="3 4">
    <name type="scientific">Mycobacterium cookii</name>
    <dbReference type="NCBI Taxonomy" id="1775"/>
    <lineage>
        <taxon>Bacteria</taxon>
        <taxon>Bacillati</taxon>
        <taxon>Actinomycetota</taxon>
        <taxon>Actinomycetes</taxon>
        <taxon>Mycobacteriales</taxon>
        <taxon>Mycobacteriaceae</taxon>
        <taxon>Mycobacterium</taxon>
    </lineage>
</organism>